<dbReference type="OrthoDB" id="1652586at2"/>
<dbReference type="AlphaFoldDB" id="A0A6N7S7W2"/>
<evidence type="ECO:0000256" key="1">
    <source>
        <dbReference type="SAM" id="MobiDB-lite"/>
    </source>
</evidence>
<sequence>MSNNEEQKKPAVAKKQKPAGSGTSKRPARTAKPDQPVKKKKKKTEAVLHHSPEGHIGGKQETTDLWHLSVERIREASERERRKINSSNQQFLYFLLKLFLVLMILGSAVLFLTWKVLENYEKSTPNGAMSSYVHLLQAENYDKIYEKSTIIFTQFNEKEPYIEYLKSIYEGVDLKKAVFSKKAYSNDTFLYYDMMVDRQKIATLELIYNEDEKQWNVRTVTDARNFYIEVFGDAQVYVNGIRLNENYITERNVSSEAYSNLFDLNQAPLVTRYHIDNLVGIPTVTTQDDAQYSVVKDALQDCFYIADRPGGAMEEVMRTRIRDTAMTYAKYISEDTRFSDLQQYLYRRTNYYKAISSFVNRYFSTHDSYRFDNMHISDLISYGEDVGFTGTISFDYVVTIEGEKSQTYSNTYQMTFLNVSGKWLCSNLVIANQSQPVTEEIEAETE</sequence>
<accession>A0A6N7S7W2</accession>
<evidence type="ECO:0000313" key="5">
    <source>
        <dbReference type="Proteomes" id="UP000433575"/>
    </source>
</evidence>
<name>A0A6N7S7W2_9FIRM</name>
<proteinExistence type="predicted"/>
<evidence type="ECO:0000313" key="4">
    <source>
        <dbReference type="EMBL" id="MSC33726.1"/>
    </source>
</evidence>
<evidence type="ECO:0000256" key="2">
    <source>
        <dbReference type="SAM" id="Phobius"/>
    </source>
</evidence>
<gene>
    <name evidence="4" type="ORF">GKD88_11395</name>
    <name evidence="3" type="ORF">GKE08_11595</name>
</gene>
<feature type="compositionally biased region" description="Basic and acidic residues" evidence="1">
    <location>
        <begin position="44"/>
        <end position="59"/>
    </location>
</feature>
<dbReference type="EMBL" id="WKPI01000020">
    <property type="protein sequence ID" value="MSC33726.1"/>
    <property type="molecule type" value="Genomic_DNA"/>
</dbReference>
<evidence type="ECO:0000313" key="3">
    <source>
        <dbReference type="EMBL" id="MSA89971.1"/>
    </source>
</evidence>
<organism evidence="3 5">
    <name type="scientific">Holdemania massiliensis</name>
    <dbReference type="NCBI Taxonomy" id="1468449"/>
    <lineage>
        <taxon>Bacteria</taxon>
        <taxon>Bacillati</taxon>
        <taxon>Bacillota</taxon>
        <taxon>Erysipelotrichia</taxon>
        <taxon>Erysipelotrichales</taxon>
        <taxon>Erysipelotrichaceae</taxon>
        <taxon>Holdemania</taxon>
    </lineage>
</organism>
<keyword evidence="2" id="KW-0472">Membrane</keyword>
<dbReference type="EMBL" id="WKPJ01000018">
    <property type="protein sequence ID" value="MSA89971.1"/>
    <property type="molecule type" value="Genomic_DNA"/>
</dbReference>
<protein>
    <submittedName>
        <fullName evidence="3">Uncharacterized protein</fullName>
    </submittedName>
</protein>
<dbReference type="Proteomes" id="UP000480929">
    <property type="component" value="Unassembled WGS sequence"/>
</dbReference>
<reference evidence="5 6" key="1">
    <citation type="journal article" date="2019" name="Nat. Med.">
        <title>A library of human gut bacterial isolates paired with longitudinal multiomics data enables mechanistic microbiome research.</title>
        <authorList>
            <person name="Poyet M."/>
            <person name="Groussin M."/>
            <person name="Gibbons S.M."/>
            <person name="Avila-Pacheco J."/>
            <person name="Jiang X."/>
            <person name="Kearney S.M."/>
            <person name="Perrotta A.R."/>
            <person name="Berdy B."/>
            <person name="Zhao S."/>
            <person name="Lieberman T.D."/>
            <person name="Swanson P.K."/>
            <person name="Smith M."/>
            <person name="Roesemann S."/>
            <person name="Alexander J.E."/>
            <person name="Rich S.A."/>
            <person name="Livny J."/>
            <person name="Vlamakis H."/>
            <person name="Clish C."/>
            <person name="Bullock K."/>
            <person name="Deik A."/>
            <person name="Scott J."/>
            <person name="Pierce K.A."/>
            <person name="Xavier R.J."/>
            <person name="Alm E.J."/>
        </authorList>
    </citation>
    <scope>NUCLEOTIDE SEQUENCE [LARGE SCALE GENOMIC DNA]</scope>
    <source>
        <strain evidence="3 5">BIOML-A4</strain>
        <strain evidence="4 6">BIOML-A5</strain>
    </source>
</reference>
<keyword evidence="6" id="KW-1185">Reference proteome</keyword>
<dbReference type="RefSeq" id="WP_154239113.1">
    <property type="nucleotide sequence ID" value="NZ_CALJPI010000322.1"/>
</dbReference>
<comment type="caution">
    <text evidence="3">The sequence shown here is derived from an EMBL/GenBank/DDBJ whole genome shotgun (WGS) entry which is preliminary data.</text>
</comment>
<evidence type="ECO:0000313" key="6">
    <source>
        <dbReference type="Proteomes" id="UP000480929"/>
    </source>
</evidence>
<keyword evidence="2" id="KW-0812">Transmembrane</keyword>
<feature type="region of interest" description="Disordered" evidence="1">
    <location>
        <begin position="1"/>
        <end position="59"/>
    </location>
</feature>
<feature type="transmembrane region" description="Helical" evidence="2">
    <location>
        <begin position="91"/>
        <end position="114"/>
    </location>
</feature>
<keyword evidence="2" id="KW-1133">Transmembrane helix</keyword>
<dbReference type="Proteomes" id="UP000433575">
    <property type="component" value="Unassembled WGS sequence"/>
</dbReference>